<dbReference type="STRING" id="135651.G0NQ30"/>
<dbReference type="InterPro" id="IPR050839">
    <property type="entry name" value="Rho-assoc_Ser/Thr_Kinase"/>
</dbReference>
<evidence type="ECO:0000256" key="1">
    <source>
        <dbReference type="PROSITE-ProRule" id="PRU10141"/>
    </source>
</evidence>
<dbReference type="GO" id="GO:0072518">
    <property type="term" value="F:Rho-dependent protein serine/threonine kinase activity"/>
    <property type="evidence" value="ECO:0007669"/>
    <property type="project" value="TreeGrafter"/>
</dbReference>
<dbReference type="EMBL" id="GL379922">
    <property type="protein sequence ID" value="EGT35421.1"/>
    <property type="molecule type" value="Genomic_DNA"/>
</dbReference>
<dbReference type="InterPro" id="IPR000719">
    <property type="entry name" value="Prot_kinase_dom"/>
</dbReference>
<dbReference type="InParanoid" id="G0NQ30"/>
<evidence type="ECO:0000313" key="3">
    <source>
        <dbReference type="EMBL" id="EGT35421.1"/>
    </source>
</evidence>
<proteinExistence type="predicted"/>
<dbReference type="OrthoDB" id="5832616at2759"/>
<dbReference type="PROSITE" id="PS50011">
    <property type="entry name" value="PROTEIN_KINASE_DOM"/>
    <property type="match status" value="1"/>
</dbReference>
<dbReference type="AlphaFoldDB" id="G0NQ30"/>
<dbReference type="GO" id="GO:1901888">
    <property type="term" value="P:regulation of cell junction assembly"/>
    <property type="evidence" value="ECO:0007669"/>
    <property type="project" value="TreeGrafter"/>
</dbReference>
<protein>
    <recommendedName>
        <fullName evidence="2">Protein kinase domain-containing protein</fullName>
    </recommendedName>
</protein>
<dbReference type="PANTHER" id="PTHR22988">
    <property type="entry name" value="MYOTONIC DYSTROPHY S/T KINASE-RELATED"/>
    <property type="match status" value="1"/>
</dbReference>
<accession>G0NQ30</accession>
<dbReference type="GO" id="GO:0005524">
    <property type="term" value="F:ATP binding"/>
    <property type="evidence" value="ECO:0007669"/>
    <property type="project" value="UniProtKB-UniRule"/>
</dbReference>
<dbReference type="eggNOG" id="KOG0612">
    <property type="taxonomic scope" value="Eukaryota"/>
</dbReference>
<dbReference type="GO" id="GO:0030866">
    <property type="term" value="P:cortical actin cytoskeleton organization"/>
    <property type="evidence" value="ECO:0007669"/>
    <property type="project" value="TreeGrafter"/>
</dbReference>
<organism evidence="4">
    <name type="scientific">Caenorhabditis brenneri</name>
    <name type="common">Nematode worm</name>
    <dbReference type="NCBI Taxonomy" id="135651"/>
    <lineage>
        <taxon>Eukaryota</taxon>
        <taxon>Metazoa</taxon>
        <taxon>Ecdysozoa</taxon>
        <taxon>Nematoda</taxon>
        <taxon>Chromadorea</taxon>
        <taxon>Rhabditida</taxon>
        <taxon>Rhabditina</taxon>
        <taxon>Rhabditomorpha</taxon>
        <taxon>Rhabditoidea</taxon>
        <taxon>Rhabditidae</taxon>
        <taxon>Peloderinae</taxon>
        <taxon>Caenorhabditis</taxon>
    </lineage>
</organism>
<keyword evidence="1" id="KW-0067">ATP-binding</keyword>
<sequence length="119" mass="13659">MEQDELLQQLVDPKSPINIESLLDTITALVNDCKIPVLMRMKSVDNFISRYERVVESVAALRMKAADFRQLKVIGRGAFGEVHLVRHTKTNTVYAMKMLNKDDMVCVVDFLDFRLILQC</sequence>
<feature type="domain" description="Protein kinase" evidence="2">
    <location>
        <begin position="68"/>
        <end position="119"/>
    </location>
</feature>
<evidence type="ECO:0000259" key="2">
    <source>
        <dbReference type="PROSITE" id="PS50011"/>
    </source>
</evidence>
<evidence type="ECO:0000313" key="4">
    <source>
        <dbReference type="Proteomes" id="UP000008068"/>
    </source>
</evidence>
<dbReference type="InterPro" id="IPR017441">
    <property type="entry name" value="Protein_kinase_ATP_BS"/>
</dbReference>
<dbReference type="InterPro" id="IPR011009">
    <property type="entry name" value="Kinase-like_dom_sf"/>
</dbReference>
<dbReference type="Gene3D" id="3.30.200.20">
    <property type="entry name" value="Phosphorylase Kinase, domain 1"/>
    <property type="match status" value="1"/>
</dbReference>
<name>G0NQ30_CAEBE</name>
<dbReference type="PANTHER" id="PTHR22988:SF73">
    <property type="entry name" value="RHO-ASSOCIATED PROTEIN KINASE"/>
    <property type="match status" value="1"/>
</dbReference>
<dbReference type="GO" id="GO:0031032">
    <property type="term" value="P:actomyosin structure organization"/>
    <property type="evidence" value="ECO:0007669"/>
    <property type="project" value="TreeGrafter"/>
</dbReference>
<reference evidence="4" key="1">
    <citation type="submission" date="2011-07" db="EMBL/GenBank/DDBJ databases">
        <authorList>
            <consortium name="Caenorhabditis brenneri Sequencing and Analysis Consortium"/>
            <person name="Wilson R.K."/>
        </authorList>
    </citation>
    <scope>NUCLEOTIDE SEQUENCE [LARGE SCALE GENOMIC DNA]</scope>
    <source>
        <strain evidence="4">PB2801</strain>
    </source>
</reference>
<keyword evidence="1" id="KW-0547">Nucleotide-binding</keyword>
<feature type="binding site" evidence="1">
    <location>
        <position position="97"/>
    </location>
    <ligand>
        <name>ATP</name>
        <dbReference type="ChEBI" id="CHEBI:30616"/>
    </ligand>
</feature>
<dbReference type="SUPFAM" id="SSF56112">
    <property type="entry name" value="Protein kinase-like (PK-like)"/>
    <property type="match status" value="1"/>
</dbReference>
<dbReference type="PROSITE" id="PS00107">
    <property type="entry name" value="PROTEIN_KINASE_ATP"/>
    <property type="match status" value="1"/>
</dbReference>
<dbReference type="GO" id="GO:0048598">
    <property type="term" value="P:embryonic morphogenesis"/>
    <property type="evidence" value="ECO:0007669"/>
    <property type="project" value="TreeGrafter"/>
</dbReference>
<dbReference type="HOGENOM" id="CLU_2063552_0_0_1"/>
<dbReference type="GO" id="GO:0005856">
    <property type="term" value="C:cytoskeleton"/>
    <property type="evidence" value="ECO:0007669"/>
    <property type="project" value="TreeGrafter"/>
</dbReference>
<gene>
    <name evidence="3" type="ORF">CAEBREN_30352</name>
</gene>
<dbReference type="Proteomes" id="UP000008068">
    <property type="component" value="Unassembled WGS sequence"/>
</dbReference>
<dbReference type="GO" id="GO:0000281">
    <property type="term" value="P:mitotic cytokinesis"/>
    <property type="evidence" value="ECO:0007669"/>
    <property type="project" value="TreeGrafter"/>
</dbReference>
<keyword evidence="4" id="KW-1185">Reference proteome</keyword>
<dbReference type="GO" id="GO:0007266">
    <property type="term" value="P:Rho protein signal transduction"/>
    <property type="evidence" value="ECO:0007669"/>
    <property type="project" value="TreeGrafter"/>
</dbReference>
<dbReference type="GO" id="GO:0005737">
    <property type="term" value="C:cytoplasm"/>
    <property type="evidence" value="ECO:0007669"/>
    <property type="project" value="TreeGrafter"/>
</dbReference>